<name>A0A069STZ5_PHOVU</name>
<proteinExistence type="predicted"/>
<evidence type="ECO:0000313" key="3">
    <source>
        <dbReference type="Proteomes" id="UP000027661"/>
    </source>
</evidence>
<accession>A0A069STZ5</accession>
<comment type="caution">
    <text evidence="2">The sequence shown here is derived from an EMBL/GenBank/DDBJ whole genome shotgun (WGS) entry which is preliminary data.</text>
</comment>
<evidence type="ECO:0000256" key="1">
    <source>
        <dbReference type="SAM" id="SignalP"/>
    </source>
</evidence>
<dbReference type="EMBL" id="JNHM01000012">
    <property type="protein sequence ID" value="KDS55460.1"/>
    <property type="molecule type" value="Genomic_DNA"/>
</dbReference>
<dbReference type="PATRIC" id="fig|1339352.3.peg.728"/>
<protein>
    <submittedName>
        <fullName evidence="2">Uncharacterized protein</fullName>
    </submittedName>
</protein>
<reference evidence="2 3" key="1">
    <citation type="submission" date="2014-04" db="EMBL/GenBank/DDBJ databases">
        <authorList>
            <person name="Sears C."/>
            <person name="Carroll K."/>
            <person name="Sack B.R."/>
            <person name="Qadri F."/>
            <person name="Myers L.L."/>
            <person name="Chung G.-T."/>
            <person name="Escheverria P."/>
            <person name="Fraser C.M."/>
            <person name="Sadzewicz L."/>
            <person name="Shefchek K.A."/>
            <person name="Tallon L."/>
            <person name="Das S.P."/>
            <person name="Daugherty S."/>
            <person name="Mongodin E.F."/>
        </authorList>
    </citation>
    <scope>NUCLEOTIDE SEQUENCE [LARGE SCALE GENOMIC DNA]</scope>
    <source>
        <strain evidence="2 3">3975 RP4</strain>
    </source>
</reference>
<organism evidence="2 3">
    <name type="scientific">Phocaeicola vulgatus str. 3975 RP4</name>
    <dbReference type="NCBI Taxonomy" id="1339352"/>
    <lineage>
        <taxon>Bacteria</taxon>
        <taxon>Pseudomonadati</taxon>
        <taxon>Bacteroidota</taxon>
        <taxon>Bacteroidia</taxon>
        <taxon>Bacteroidales</taxon>
        <taxon>Bacteroidaceae</taxon>
        <taxon>Phocaeicola</taxon>
    </lineage>
</organism>
<dbReference type="AlphaFoldDB" id="A0A069STZ5"/>
<feature type="chain" id="PRO_5001666920" evidence="1">
    <location>
        <begin position="21"/>
        <end position="124"/>
    </location>
</feature>
<keyword evidence="1" id="KW-0732">Signal</keyword>
<sequence>MKRLVLLVVVALGMSATSFAGEKVEGKDWKVDVNVAKLSKYLNLDARQMEEVANISDYFADKVQSASYAKEAKQGKKLREAVYGNFKLMKRTLTNEQYKKYVQLLNVTLKNKGLDSYMEDAVNK</sequence>
<gene>
    <name evidence="2" type="ORF">M099_0755</name>
</gene>
<feature type="signal peptide" evidence="1">
    <location>
        <begin position="1"/>
        <end position="20"/>
    </location>
</feature>
<dbReference type="Proteomes" id="UP000027661">
    <property type="component" value="Unassembled WGS sequence"/>
</dbReference>
<dbReference type="RefSeq" id="WP_032952467.1">
    <property type="nucleotide sequence ID" value="NZ_JNHM01000012.1"/>
</dbReference>
<evidence type="ECO:0000313" key="2">
    <source>
        <dbReference type="EMBL" id="KDS55460.1"/>
    </source>
</evidence>